<dbReference type="PROSITE" id="PS50404">
    <property type="entry name" value="GST_NTER"/>
    <property type="match status" value="1"/>
</dbReference>
<name>A0A507BRM6_9FUNG</name>
<dbReference type="PANTHER" id="PTHR43969">
    <property type="entry name" value="GLUTATHIONE S TRANSFERASE D10, ISOFORM A-RELATED"/>
    <property type="match status" value="1"/>
</dbReference>
<protein>
    <recommendedName>
        <fullName evidence="6">GST N-terminal domain-containing protein</fullName>
    </recommendedName>
</protein>
<dbReference type="GeneID" id="42006178"/>
<dbReference type="CDD" id="cd03049">
    <property type="entry name" value="GST_N_3"/>
    <property type="match status" value="1"/>
</dbReference>
<dbReference type="InterPro" id="IPR004045">
    <property type="entry name" value="Glutathione_S-Trfase_N"/>
</dbReference>
<feature type="domain" description="GST C-terminal" evidence="3">
    <location>
        <begin position="91"/>
        <end position="206"/>
    </location>
</feature>
<dbReference type="SUPFAM" id="SSF52833">
    <property type="entry name" value="Thioredoxin-like"/>
    <property type="match status" value="1"/>
</dbReference>
<evidence type="ECO:0000259" key="2">
    <source>
        <dbReference type="PROSITE" id="PS50404"/>
    </source>
</evidence>
<dbReference type="PANTHER" id="PTHR43969:SF9">
    <property type="entry name" value="GLUTATHIONE S TRANSFERASE D10, ISOFORM A-RELATED"/>
    <property type="match status" value="1"/>
</dbReference>
<dbReference type="Gene3D" id="1.20.1050.10">
    <property type="match status" value="1"/>
</dbReference>
<dbReference type="STRING" id="1806994.A0A507BRM6"/>
<dbReference type="InterPro" id="IPR036282">
    <property type="entry name" value="Glutathione-S-Trfase_C_sf"/>
</dbReference>
<reference evidence="4 5" key="1">
    <citation type="journal article" date="2019" name="Sci. Rep.">
        <title>Comparative genomics of chytrid fungi reveal insights into the obligate biotrophic and pathogenic lifestyle of Synchytrium endobioticum.</title>
        <authorList>
            <person name="van de Vossenberg B.T.L.H."/>
            <person name="Warris S."/>
            <person name="Nguyen H.D.T."/>
            <person name="van Gent-Pelzer M.P.E."/>
            <person name="Joly D.L."/>
            <person name="van de Geest H.C."/>
            <person name="Bonants P.J.M."/>
            <person name="Smith D.S."/>
            <person name="Levesque C.A."/>
            <person name="van der Lee T.A.J."/>
        </authorList>
    </citation>
    <scope>NUCLEOTIDE SEQUENCE [LARGE SCALE GENOMIC DNA]</scope>
    <source>
        <strain evidence="4 5">JEL517</strain>
    </source>
</reference>
<dbReference type="OrthoDB" id="249703at2759"/>
<organism evidence="4 5">
    <name type="scientific">Synchytrium microbalum</name>
    <dbReference type="NCBI Taxonomy" id="1806994"/>
    <lineage>
        <taxon>Eukaryota</taxon>
        <taxon>Fungi</taxon>
        <taxon>Fungi incertae sedis</taxon>
        <taxon>Chytridiomycota</taxon>
        <taxon>Chytridiomycota incertae sedis</taxon>
        <taxon>Chytridiomycetes</taxon>
        <taxon>Synchytriales</taxon>
        <taxon>Synchytriaceae</taxon>
        <taxon>Synchytrium</taxon>
    </lineage>
</organism>
<feature type="domain" description="GST N-terminal" evidence="2">
    <location>
        <begin position="1"/>
        <end position="86"/>
    </location>
</feature>
<dbReference type="PROSITE" id="PS50405">
    <property type="entry name" value="GST_CTER"/>
    <property type="match status" value="1"/>
</dbReference>
<gene>
    <name evidence="4" type="ORF">SmJEL517_g04953</name>
</gene>
<dbReference type="Proteomes" id="UP000319731">
    <property type="component" value="Unassembled WGS sequence"/>
</dbReference>
<dbReference type="EMBL" id="QEAO01000039">
    <property type="protein sequence ID" value="TPX31777.1"/>
    <property type="molecule type" value="Genomic_DNA"/>
</dbReference>
<dbReference type="RefSeq" id="XP_031023120.1">
    <property type="nucleotide sequence ID" value="XM_031170881.1"/>
</dbReference>
<accession>A0A507BRM6</accession>
<comment type="caution">
    <text evidence="4">The sequence shown here is derived from an EMBL/GenBank/DDBJ whole genome shotgun (WGS) entry which is preliminary data.</text>
</comment>
<dbReference type="SUPFAM" id="SSF47616">
    <property type="entry name" value="GST C-terminal domain-like"/>
    <property type="match status" value="1"/>
</dbReference>
<keyword evidence="5" id="KW-1185">Reference proteome</keyword>
<evidence type="ECO:0008006" key="6">
    <source>
        <dbReference type="Google" id="ProtNLM"/>
    </source>
</evidence>
<dbReference type="AlphaFoldDB" id="A0A507BRM6"/>
<evidence type="ECO:0000313" key="4">
    <source>
        <dbReference type="EMBL" id="TPX31777.1"/>
    </source>
</evidence>
<dbReference type="Gene3D" id="3.40.30.10">
    <property type="entry name" value="Glutaredoxin"/>
    <property type="match status" value="1"/>
</dbReference>
<dbReference type="GO" id="GO:0004364">
    <property type="term" value="F:glutathione transferase activity"/>
    <property type="evidence" value="ECO:0007669"/>
    <property type="project" value="TreeGrafter"/>
</dbReference>
<dbReference type="InterPro" id="IPR010987">
    <property type="entry name" value="Glutathione-S-Trfase_C-like"/>
</dbReference>
<evidence type="ECO:0000256" key="1">
    <source>
        <dbReference type="ARBA" id="ARBA00011738"/>
    </source>
</evidence>
<dbReference type="InterPro" id="IPR036249">
    <property type="entry name" value="Thioredoxin-like_sf"/>
</dbReference>
<evidence type="ECO:0000259" key="3">
    <source>
        <dbReference type="PROSITE" id="PS50405"/>
    </source>
</evidence>
<proteinExistence type="predicted"/>
<comment type="subunit">
    <text evidence="1">Homodimer.</text>
</comment>
<dbReference type="CDD" id="cd03205">
    <property type="entry name" value="GST_C_6"/>
    <property type="match status" value="1"/>
</dbReference>
<sequence length="206" mass="22721">MKLYYSPTSPFVRKVVIVAREVGLFEELELIPVAVAPYEVNPGTSSVQGAGNPLGKIPTLIIEDGTALFDSRVIVQYLAALKPAKGIIPTDIKEQFRAKKREAMADGLCDAGILVRYEGVRPIEKQWPNWVEGQTRKLTAVFDAMEAEVPDMASSLATIGEIAFVCALGWYDFRMGPAWRDTHPKLAAWYKTVENLPVVTETAPKV</sequence>
<dbReference type="GO" id="GO:0006749">
    <property type="term" value="P:glutathione metabolic process"/>
    <property type="evidence" value="ECO:0007669"/>
    <property type="project" value="TreeGrafter"/>
</dbReference>
<evidence type="ECO:0000313" key="5">
    <source>
        <dbReference type="Proteomes" id="UP000319731"/>
    </source>
</evidence>
<dbReference type="Pfam" id="PF13410">
    <property type="entry name" value="GST_C_2"/>
    <property type="match status" value="1"/>
</dbReference>
<dbReference type="Pfam" id="PF13417">
    <property type="entry name" value="GST_N_3"/>
    <property type="match status" value="1"/>
</dbReference>